<keyword evidence="4" id="KW-0732">Signal</keyword>
<evidence type="ECO:0000256" key="3">
    <source>
        <dbReference type="SAM" id="MobiDB-lite"/>
    </source>
</evidence>
<dbReference type="InterPro" id="IPR008707">
    <property type="entry name" value="B-propeller_PilY1"/>
</dbReference>
<gene>
    <name evidence="6" type="ORF">BV913_04625</name>
</gene>
<dbReference type="Proteomes" id="UP000193346">
    <property type="component" value="Unassembled WGS sequence"/>
</dbReference>
<keyword evidence="2" id="KW-0106">Calcium</keyword>
<evidence type="ECO:0000256" key="1">
    <source>
        <dbReference type="ARBA" id="ARBA00022723"/>
    </source>
</evidence>
<dbReference type="InterPro" id="IPR036465">
    <property type="entry name" value="vWFA_dom_sf"/>
</dbReference>
<sequence length="1075" mass="116985">MKKSAPRLNTAVRPIIYSLLAAFPLLAVNTASAQFADTPLHLQQQTTISGGAGKVKPNVMLFIDDSGSMDWAPAGRNQPGRKRIEITKDALSAVINKYGSKVNWSLQTLHNNNNANLSGYTDQPHTILQHISRLSPDHGTPTTRRYYEISKDVRKNTLYRCQKNYIVLMSDGDANLSCSTPPARLFPWNPIIPSKLTFTYPSAQFPDEQNYFGNVDSRGRCEYSQASTGHYHTFWDGNKGLQFFSRTLASKDFKTTGTDLAGKSWNGDPADPKGPDGQSIYAKQTAQTFTVGFGEDLTREGKAYLQNGATRPEWFFDASNEEKLVAAFDTIFSDIENNSLNNAEEGAGTAAPAVTGNHTSGTPNTAVSVYLDPQSWSSQLRFYNINTAGRVDTAFKLPYFGERKTLISTGKADSSGKSVFWANNVSHLNNADFAINNPSKAGEWSSSLLPWTIRSKDDAQIKADTQNSQVYRNRNLDAQGKAVSGKRDLGDILDSGIAIIGDTDGSNQHHQEFLLTAANDGMVHLFQRVPQVNHPYSLKLSYIPAGMERDSGNGGETLGKTLKEVAQEGYGAAHPHRYMVNGGFVVRRTPLSRNPAVKGQQIVMFGAMGQGGRGAYALNIGGKDRVTGQGIGLSNNNPTSWDSSVPLFETEKGTNNTLGYTVGTPQIGRVSLERIPGQQVKTNEKVRYGAFLSSGYRKQDINDKSNETALYIYDLLGQEASTGEKNGNKAGSLIKKITVPDGVGGLSSPTVLDTDFDGIIDVAYAGDYGGSMYRFDLRGQTPDNWQVHKIYQGSPSQPITAAPAVSRRGINRYVVIFGTGSDIYQSDLKDTRQQAIYGIFEDLTPPKDNSPSQAPTTVTNAELLEQTITLKEVEGNPYRFLSNNLIQPTHKGWKINLGSTDGERVVVKPSMILRTAVFSTRIYKATETRSSNGGDLCIPDKTETSTESKSWILAVNAETGGGLKQGDARLNFLNKVVQTGGYYANGQQKSGIVSFTYIDPVQLAKNSPVTADGDSGGSGTDAEVDGEGRPVNRSTPKNQCFAKKADRSLITNQGESIGVAGRNCGIRRISWREIF</sequence>
<reference evidence="6 7" key="1">
    <citation type="submission" date="2017-01" db="EMBL/GenBank/DDBJ databases">
        <authorList>
            <person name="Wolfgang W.J."/>
            <person name="Cole J."/>
            <person name="Wroblewski D."/>
            <person name="Mcginnis J."/>
            <person name="Musser K.A."/>
        </authorList>
    </citation>
    <scope>NUCLEOTIDE SEQUENCE [LARGE SCALE GENOMIC DNA]</scope>
    <source>
        <strain evidence="6 7">93087</strain>
    </source>
</reference>
<evidence type="ECO:0000259" key="5">
    <source>
        <dbReference type="Pfam" id="PF05567"/>
    </source>
</evidence>
<accession>A0ABX3WLV0</accession>
<evidence type="ECO:0000313" key="7">
    <source>
        <dbReference type="Proteomes" id="UP000193346"/>
    </source>
</evidence>
<keyword evidence="7" id="KW-1185">Reference proteome</keyword>
<feature type="signal peptide" evidence="4">
    <location>
        <begin position="1"/>
        <end position="33"/>
    </location>
</feature>
<comment type="caution">
    <text evidence="6">The sequence shown here is derived from an EMBL/GenBank/DDBJ whole genome shotgun (WGS) entry which is preliminary data.</text>
</comment>
<keyword evidence="1" id="KW-0479">Metal-binding</keyword>
<feature type="domain" description="PilY1 beta-propeller" evidence="5">
    <location>
        <begin position="513"/>
        <end position="871"/>
    </location>
</feature>
<dbReference type="NCBIfam" id="NF040838">
    <property type="entry name" value="T4_PilC_Neiss"/>
    <property type="match status" value="1"/>
</dbReference>
<dbReference type="RefSeq" id="WP_085418170.1">
    <property type="nucleotide sequence ID" value="NZ_CP091509.1"/>
</dbReference>
<evidence type="ECO:0000256" key="4">
    <source>
        <dbReference type="SAM" id="SignalP"/>
    </source>
</evidence>
<dbReference type="SUPFAM" id="SSF53300">
    <property type="entry name" value="vWA-like"/>
    <property type="match status" value="1"/>
</dbReference>
<protein>
    <recommendedName>
        <fullName evidence="5">PilY1 beta-propeller domain-containing protein</fullName>
    </recommendedName>
</protein>
<feature type="region of interest" description="Disordered" evidence="3">
    <location>
        <begin position="1007"/>
        <end position="1038"/>
    </location>
</feature>
<name>A0ABX3WLV0_9NEIS</name>
<feature type="chain" id="PRO_5047544891" description="PilY1 beta-propeller domain-containing protein" evidence="4">
    <location>
        <begin position="34"/>
        <end position="1075"/>
    </location>
</feature>
<evidence type="ECO:0000313" key="6">
    <source>
        <dbReference type="EMBL" id="OSI35494.1"/>
    </source>
</evidence>
<dbReference type="Pfam" id="PF05567">
    <property type="entry name" value="T4P_PilY1"/>
    <property type="match status" value="1"/>
</dbReference>
<dbReference type="EMBL" id="MTAC01000009">
    <property type="protein sequence ID" value="OSI35494.1"/>
    <property type="molecule type" value="Genomic_DNA"/>
</dbReference>
<proteinExistence type="predicted"/>
<evidence type="ECO:0000256" key="2">
    <source>
        <dbReference type="ARBA" id="ARBA00022837"/>
    </source>
</evidence>
<organism evidence="6 7">
    <name type="scientific">Neisseria dumasiana</name>
    <dbReference type="NCBI Taxonomy" id="1931275"/>
    <lineage>
        <taxon>Bacteria</taxon>
        <taxon>Pseudomonadati</taxon>
        <taxon>Pseudomonadota</taxon>
        <taxon>Betaproteobacteria</taxon>
        <taxon>Neisseriales</taxon>
        <taxon>Neisseriaceae</taxon>
        <taxon>Neisseria</taxon>
    </lineage>
</organism>
<dbReference type="Gene3D" id="3.40.50.410">
    <property type="entry name" value="von Willebrand factor, type A domain"/>
    <property type="match status" value="1"/>
</dbReference>